<gene>
    <name evidence="1" type="ORF">T265_03523</name>
</gene>
<dbReference type="GeneID" id="20317710"/>
<dbReference type="KEGG" id="ovi:T265_03523"/>
<accession>A0A075AHI3</accession>
<dbReference type="CTD" id="20317710"/>
<dbReference type="EMBL" id="KL596669">
    <property type="protein sequence ID" value="KER29934.1"/>
    <property type="molecule type" value="Genomic_DNA"/>
</dbReference>
<dbReference type="RefSeq" id="XP_009166299.1">
    <property type="nucleotide sequence ID" value="XM_009168035.1"/>
</dbReference>
<dbReference type="AlphaFoldDB" id="A0A075AHI3"/>
<evidence type="ECO:0000313" key="1">
    <source>
        <dbReference type="EMBL" id="KER29934.1"/>
    </source>
</evidence>
<name>A0A075AHI3_OPIVI</name>
<sequence length="120" mass="13805">MSGQVSLHFMEGSTSKVKSVYTDSAINRLFHANKLVTYWLAASEPRAVIRQLVKDEGDDVCVYQMDKFLTNKNLNREVLRTFQRSPHYFIDGEAEQEQREWASLSDTTFVGKLLQSSDRP</sequence>
<evidence type="ECO:0000313" key="2">
    <source>
        <dbReference type="Proteomes" id="UP000054324"/>
    </source>
</evidence>
<dbReference type="Proteomes" id="UP000054324">
    <property type="component" value="Unassembled WGS sequence"/>
</dbReference>
<reference evidence="1 2" key="1">
    <citation type="submission" date="2013-11" db="EMBL/GenBank/DDBJ databases">
        <title>Opisthorchis viverrini - life in the bile duct.</title>
        <authorList>
            <person name="Young N.D."/>
            <person name="Nagarajan N."/>
            <person name="Lin S.J."/>
            <person name="Korhonen P.K."/>
            <person name="Jex A.R."/>
            <person name="Hall R.S."/>
            <person name="Safavi-Hemami H."/>
            <person name="Kaewkong W."/>
            <person name="Bertrand D."/>
            <person name="Gao S."/>
            <person name="Seet Q."/>
            <person name="Wongkham S."/>
            <person name="Teh B.T."/>
            <person name="Wongkham C."/>
            <person name="Intapan P.M."/>
            <person name="Maleewong W."/>
            <person name="Yang X."/>
            <person name="Hu M."/>
            <person name="Wang Z."/>
            <person name="Hofmann A."/>
            <person name="Sternberg P.W."/>
            <person name="Tan P."/>
            <person name="Wang J."/>
            <person name="Gasser R.B."/>
        </authorList>
    </citation>
    <scope>NUCLEOTIDE SEQUENCE [LARGE SCALE GENOMIC DNA]</scope>
</reference>
<proteinExistence type="predicted"/>
<keyword evidence="2" id="KW-1185">Reference proteome</keyword>
<organism evidence="1 2">
    <name type="scientific">Opisthorchis viverrini</name>
    <name type="common">Southeast Asian liver fluke</name>
    <dbReference type="NCBI Taxonomy" id="6198"/>
    <lineage>
        <taxon>Eukaryota</taxon>
        <taxon>Metazoa</taxon>
        <taxon>Spiralia</taxon>
        <taxon>Lophotrochozoa</taxon>
        <taxon>Platyhelminthes</taxon>
        <taxon>Trematoda</taxon>
        <taxon>Digenea</taxon>
        <taxon>Opisthorchiida</taxon>
        <taxon>Opisthorchiata</taxon>
        <taxon>Opisthorchiidae</taxon>
        <taxon>Opisthorchis</taxon>
    </lineage>
</organism>
<protein>
    <submittedName>
        <fullName evidence="1">Uncharacterized protein</fullName>
    </submittedName>
</protein>